<keyword evidence="2" id="KW-0378">Hydrolase</keyword>
<name>A0A316W9S1_9FLAO</name>
<dbReference type="Proteomes" id="UP000236594">
    <property type="component" value="Unassembled WGS sequence"/>
</dbReference>
<reference evidence="2 3" key="1">
    <citation type="submission" date="2018-04" db="EMBL/GenBank/DDBJ databases">
        <title>Draft Genome Sequence of Phosphate-Solubilizing Chryseobacterium sp. ISE14 that is a Biocontrol and Plant Growth-Promoting Rhizobacterium Isolated from Cucumber.</title>
        <authorList>
            <person name="Jeong J.-J."/>
            <person name="Sang M.K."/>
            <person name="Choi I.-G."/>
            <person name="Kim K.D."/>
        </authorList>
    </citation>
    <scope>NUCLEOTIDE SEQUENCE [LARGE SCALE GENOMIC DNA]</scope>
    <source>
        <strain evidence="2 3">ISE14</strain>
    </source>
</reference>
<protein>
    <submittedName>
        <fullName evidence="2">Exonuclease sbcCD subunit D</fullName>
    </submittedName>
</protein>
<dbReference type="AlphaFoldDB" id="A0A316W9S1"/>
<evidence type="ECO:0000313" key="3">
    <source>
        <dbReference type="Proteomes" id="UP000236594"/>
    </source>
</evidence>
<feature type="domain" description="Nuclease SbcCD subunit D C-terminal" evidence="1">
    <location>
        <begin position="8"/>
        <end position="100"/>
    </location>
</feature>
<feature type="non-terminal residue" evidence="2">
    <location>
        <position position="1"/>
    </location>
</feature>
<dbReference type="RefSeq" id="WP_185144704.1">
    <property type="nucleotide sequence ID" value="NZ_PPED02000091.1"/>
</dbReference>
<accession>A0A316W9S1</accession>
<dbReference type="Pfam" id="PF12320">
    <property type="entry name" value="SbcD_C"/>
    <property type="match status" value="1"/>
</dbReference>
<comment type="caution">
    <text evidence="2">The sequence shown here is derived from an EMBL/GenBank/DDBJ whole genome shotgun (WGS) entry which is preliminary data.</text>
</comment>
<gene>
    <name evidence="2" type="ORF">C1631_023615</name>
</gene>
<organism evidence="2 3">
    <name type="scientific">Chryseobacterium phosphatilyticum</name>
    <dbReference type="NCBI Taxonomy" id="475075"/>
    <lineage>
        <taxon>Bacteria</taxon>
        <taxon>Pseudomonadati</taxon>
        <taxon>Bacteroidota</taxon>
        <taxon>Flavobacteriia</taxon>
        <taxon>Flavobacteriales</taxon>
        <taxon>Weeksellaceae</taxon>
        <taxon>Chryseobacterium group</taxon>
        <taxon>Chryseobacterium</taxon>
    </lineage>
</organism>
<evidence type="ECO:0000313" key="2">
    <source>
        <dbReference type="EMBL" id="PWN58075.1"/>
    </source>
</evidence>
<dbReference type="EMBL" id="PPED02000091">
    <property type="protein sequence ID" value="PWN58075.1"/>
    <property type="molecule type" value="Genomic_DNA"/>
</dbReference>
<dbReference type="GO" id="GO:0004527">
    <property type="term" value="F:exonuclease activity"/>
    <property type="evidence" value="ECO:0007669"/>
    <property type="project" value="UniProtKB-KW"/>
</dbReference>
<dbReference type="InterPro" id="IPR026843">
    <property type="entry name" value="SbcD_C"/>
</dbReference>
<keyword evidence="2" id="KW-0269">Exonuclease</keyword>
<sequence length="127" mass="15084">IEERELTPKQDMREVEGYMEELLDPNFYTMQKVDDYLKITLFDEGAIMDPINKLRQIYPNILHLERKIDRVDLKERKSFSSAGKQSKTELSLFEDFYHDMTTADFSEEKRNMMISIIDKVKGVKEPI</sequence>
<keyword evidence="3" id="KW-1185">Reference proteome</keyword>
<evidence type="ECO:0000259" key="1">
    <source>
        <dbReference type="Pfam" id="PF12320"/>
    </source>
</evidence>
<keyword evidence="2" id="KW-0540">Nuclease</keyword>
<proteinExistence type="predicted"/>